<dbReference type="Pfam" id="PF13085">
    <property type="entry name" value="Fer2_3"/>
    <property type="match status" value="1"/>
</dbReference>
<dbReference type="InterPro" id="IPR012675">
    <property type="entry name" value="Beta-grasp_dom_sf"/>
</dbReference>
<keyword evidence="17" id="KW-1185">Reference proteome</keyword>
<evidence type="ECO:0000256" key="4">
    <source>
        <dbReference type="ARBA" id="ARBA00012792"/>
    </source>
</evidence>
<dbReference type="EMBL" id="FNWO01000001">
    <property type="protein sequence ID" value="SEH25176.1"/>
    <property type="molecule type" value="Genomic_DNA"/>
</dbReference>
<dbReference type="Pfam" id="PF13183">
    <property type="entry name" value="Fer4_8"/>
    <property type="match status" value="1"/>
</dbReference>
<keyword evidence="8" id="KW-0479">Metal-binding</keyword>
<keyword evidence="9" id="KW-0560">Oxidoreductase</keyword>
<dbReference type="InterPro" id="IPR006058">
    <property type="entry name" value="2Fe2S_fd_BS"/>
</dbReference>
<feature type="domain" description="4Fe-4S ferredoxin-type" evidence="15">
    <location>
        <begin position="139"/>
        <end position="169"/>
    </location>
</feature>
<keyword evidence="11" id="KW-0411">Iron-sulfur</keyword>
<proteinExistence type="inferred from homology"/>
<dbReference type="SUPFAM" id="SSF54292">
    <property type="entry name" value="2Fe-2S ferredoxin-like"/>
    <property type="match status" value="1"/>
</dbReference>
<evidence type="ECO:0000256" key="14">
    <source>
        <dbReference type="ARBA" id="ARBA00066269"/>
    </source>
</evidence>
<evidence type="ECO:0000256" key="9">
    <source>
        <dbReference type="ARBA" id="ARBA00023002"/>
    </source>
</evidence>
<protein>
    <recommendedName>
        <fullName evidence="4">succinate dehydrogenase</fullName>
        <ecNumber evidence="4">1.3.5.1</ecNumber>
    </recommendedName>
</protein>
<dbReference type="FunFam" id="1.10.1060.10:FF:000003">
    <property type="entry name" value="Succinate dehydrogenase iron-sulfur subunit"/>
    <property type="match status" value="1"/>
</dbReference>
<dbReference type="AlphaFoldDB" id="A0A1H6GPJ8"/>
<organism evidence="16 17">
    <name type="scientific">Magnetospirillum fulvum</name>
    <name type="common">Rhodospirillum fulvum</name>
    <dbReference type="NCBI Taxonomy" id="1082"/>
    <lineage>
        <taxon>Bacteria</taxon>
        <taxon>Pseudomonadati</taxon>
        <taxon>Pseudomonadota</taxon>
        <taxon>Alphaproteobacteria</taxon>
        <taxon>Rhodospirillales</taxon>
        <taxon>Rhodospirillaceae</taxon>
        <taxon>Magnetospirillum</taxon>
    </lineage>
</organism>
<comment type="similarity">
    <text evidence="3">Belongs to the succinate dehydrogenase/fumarate reductase iron-sulfur protein family.</text>
</comment>
<dbReference type="GO" id="GO:0008177">
    <property type="term" value="F:succinate dehydrogenase (quinone) activity"/>
    <property type="evidence" value="ECO:0007669"/>
    <property type="project" value="UniProtKB-EC"/>
</dbReference>
<evidence type="ECO:0000313" key="16">
    <source>
        <dbReference type="EMBL" id="SEH25176.1"/>
    </source>
</evidence>
<evidence type="ECO:0000256" key="10">
    <source>
        <dbReference type="ARBA" id="ARBA00023004"/>
    </source>
</evidence>
<keyword evidence="12" id="KW-0003">3Fe-4S</keyword>
<dbReference type="InterPro" id="IPR036010">
    <property type="entry name" value="2Fe-2S_ferredoxin-like_sf"/>
</dbReference>
<keyword evidence="10" id="KW-0408">Iron</keyword>
<dbReference type="InterPro" id="IPR017896">
    <property type="entry name" value="4Fe4S_Fe-S-bd"/>
</dbReference>
<evidence type="ECO:0000256" key="2">
    <source>
        <dbReference type="ARBA" id="ARBA00001966"/>
    </source>
</evidence>
<evidence type="ECO:0000256" key="1">
    <source>
        <dbReference type="ARBA" id="ARBA00001927"/>
    </source>
</evidence>
<reference evidence="17" key="1">
    <citation type="submission" date="2016-10" db="EMBL/GenBank/DDBJ databases">
        <authorList>
            <person name="Varghese N."/>
            <person name="Submissions S."/>
        </authorList>
    </citation>
    <scope>NUCLEOTIDE SEQUENCE [LARGE SCALE GENOMIC DNA]</scope>
    <source>
        <strain evidence="17">DSM 13234</strain>
    </source>
</reference>
<dbReference type="GO" id="GO:0051537">
    <property type="term" value="F:2 iron, 2 sulfur cluster binding"/>
    <property type="evidence" value="ECO:0007669"/>
    <property type="project" value="UniProtKB-KW"/>
</dbReference>
<dbReference type="RefSeq" id="WP_074764544.1">
    <property type="nucleotide sequence ID" value="NZ_FNWO01000001.1"/>
</dbReference>
<comment type="cofactor">
    <cofactor evidence="2">
        <name>[4Fe-4S] cluster</name>
        <dbReference type="ChEBI" id="CHEBI:49883"/>
    </cofactor>
</comment>
<evidence type="ECO:0000256" key="12">
    <source>
        <dbReference type="ARBA" id="ARBA00023291"/>
    </source>
</evidence>
<dbReference type="PROSITE" id="PS00198">
    <property type="entry name" value="4FE4S_FER_1"/>
    <property type="match status" value="1"/>
</dbReference>
<dbReference type="InterPro" id="IPR025192">
    <property type="entry name" value="Succ_DH/fum_Rdtase_N"/>
</dbReference>
<dbReference type="InterPro" id="IPR050573">
    <property type="entry name" value="SDH/FRD_Iron-Sulfur"/>
</dbReference>
<sequence>MSETITIRVLRYDPDKDAEPRFDDFIVPYRDEWVVLDALAYIKEVLDPSLAYRGSCHMAVCGSCGMMINRQPKLACHSFIRDYRGQLVTVEPLDHFPIERDLIVDQDGFIEKLSSLYPYLVTEHDKPLSEGPNLQTPAQLAAFRPFTQCINCLLCYAACPQVAINEAFSGPAALAIAHRYNRDSRDSGEELRSEITDSHHGVWDCTFVGACSEVCPKNVDPAAAIQRTKISASFRWLKARLLPGGTP</sequence>
<dbReference type="Proteomes" id="UP000182983">
    <property type="component" value="Unassembled WGS sequence"/>
</dbReference>
<dbReference type="GO" id="GO:0006099">
    <property type="term" value="P:tricarboxylic acid cycle"/>
    <property type="evidence" value="ECO:0007669"/>
    <property type="project" value="UniProtKB-KW"/>
</dbReference>
<dbReference type="PROSITE" id="PS51379">
    <property type="entry name" value="4FE4S_FER_2"/>
    <property type="match status" value="1"/>
</dbReference>
<comment type="cofactor">
    <cofactor evidence="1">
        <name>[3Fe-4S] cluster</name>
        <dbReference type="ChEBI" id="CHEBI:21137"/>
    </cofactor>
</comment>
<evidence type="ECO:0000256" key="11">
    <source>
        <dbReference type="ARBA" id="ARBA00023014"/>
    </source>
</evidence>
<dbReference type="GO" id="GO:0046872">
    <property type="term" value="F:metal ion binding"/>
    <property type="evidence" value="ECO:0007669"/>
    <property type="project" value="UniProtKB-KW"/>
</dbReference>
<evidence type="ECO:0000256" key="5">
    <source>
        <dbReference type="ARBA" id="ARBA00022485"/>
    </source>
</evidence>
<evidence type="ECO:0000256" key="6">
    <source>
        <dbReference type="ARBA" id="ARBA00022532"/>
    </source>
</evidence>
<dbReference type="NCBIfam" id="NF009051">
    <property type="entry name" value="PRK12385.1"/>
    <property type="match status" value="1"/>
</dbReference>
<dbReference type="InterPro" id="IPR017900">
    <property type="entry name" value="4Fe4S_Fe_S_CS"/>
</dbReference>
<evidence type="ECO:0000256" key="13">
    <source>
        <dbReference type="ARBA" id="ARBA00034078"/>
    </source>
</evidence>
<keyword evidence="6" id="KW-0816">Tricarboxylic acid cycle</keyword>
<dbReference type="GO" id="GO:0051538">
    <property type="term" value="F:3 iron, 4 sulfur cluster binding"/>
    <property type="evidence" value="ECO:0007669"/>
    <property type="project" value="UniProtKB-KW"/>
</dbReference>
<dbReference type="PANTHER" id="PTHR11921">
    <property type="entry name" value="SUCCINATE DEHYDROGENASE IRON-SULFUR PROTEIN"/>
    <property type="match status" value="1"/>
</dbReference>
<comment type="subunit">
    <text evidence="14">Part of an enzyme complex containing three subunits: a flavoprotein (frdA), an iron-sulfur protein (frdB), and diheme cytochrome b (frdC).</text>
</comment>
<dbReference type="NCBIfam" id="NF004616">
    <property type="entry name" value="PRK05950.1"/>
    <property type="match status" value="1"/>
</dbReference>
<dbReference type="OrthoDB" id="9804391at2"/>
<dbReference type="GO" id="GO:0051539">
    <property type="term" value="F:4 iron, 4 sulfur cluster binding"/>
    <property type="evidence" value="ECO:0007669"/>
    <property type="project" value="UniProtKB-KW"/>
</dbReference>
<keyword evidence="7" id="KW-0001">2Fe-2S</keyword>
<name>A0A1H6GPJ8_MAGFU</name>
<gene>
    <name evidence="16" type="ORF">SAMN04244559_00145</name>
</gene>
<dbReference type="SUPFAM" id="SSF46548">
    <property type="entry name" value="alpha-helical ferredoxin"/>
    <property type="match status" value="1"/>
</dbReference>
<dbReference type="PROSITE" id="PS00197">
    <property type="entry name" value="2FE2S_FER_1"/>
    <property type="match status" value="1"/>
</dbReference>
<accession>A0A1H6GPJ8</accession>
<dbReference type="PANTHER" id="PTHR11921:SF29">
    <property type="entry name" value="SUCCINATE DEHYDROGENASE [UBIQUINONE] IRON-SULFUR SUBUNIT, MITOCHONDRIAL"/>
    <property type="match status" value="1"/>
</dbReference>
<dbReference type="Gene3D" id="1.10.1060.10">
    <property type="entry name" value="Alpha-helical ferredoxin"/>
    <property type="match status" value="1"/>
</dbReference>
<dbReference type="EC" id="1.3.5.1" evidence="4"/>
<evidence type="ECO:0000256" key="7">
    <source>
        <dbReference type="ARBA" id="ARBA00022714"/>
    </source>
</evidence>
<evidence type="ECO:0000256" key="3">
    <source>
        <dbReference type="ARBA" id="ARBA00009433"/>
    </source>
</evidence>
<dbReference type="GO" id="GO:0009055">
    <property type="term" value="F:electron transfer activity"/>
    <property type="evidence" value="ECO:0007669"/>
    <property type="project" value="InterPro"/>
</dbReference>
<comment type="cofactor">
    <cofactor evidence="13">
        <name>[2Fe-2S] cluster</name>
        <dbReference type="ChEBI" id="CHEBI:190135"/>
    </cofactor>
</comment>
<dbReference type="InterPro" id="IPR004489">
    <property type="entry name" value="Succ_DH/fum_Rdtase_Fe-S"/>
</dbReference>
<dbReference type="NCBIfam" id="TIGR00384">
    <property type="entry name" value="dhsB"/>
    <property type="match status" value="1"/>
</dbReference>
<evidence type="ECO:0000259" key="15">
    <source>
        <dbReference type="PROSITE" id="PS51379"/>
    </source>
</evidence>
<evidence type="ECO:0000256" key="8">
    <source>
        <dbReference type="ARBA" id="ARBA00022723"/>
    </source>
</evidence>
<keyword evidence="5" id="KW-0004">4Fe-4S</keyword>
<evidence type="ECO:0000313" key="17">
    <source>
        <dbReference type="Proteomes" id="UP000182983"/>
    </source>
</evidence>
<dbReference type="GO" id="GO:0022904">
    <property type="term" value="P:respiratory electron transport chain"/>
    <property type="evidence" value="ECO:0007669"/>
    <property type="project" value="TreeGrafter"/>
</dbReference>
<dbReference type="InterPro" id="IPR009051">
    <property type="entry name" value="Helical_ferredxn"/>
</dbReference>
<dbReference type="Gene3D" id="3.10.20.30">
    <property type="match status" value="1"/>
</dbReference>